<proteinExistence type="predicted"/>
<gene>
    <name evidence="4" type="ORF">EGI31_03395</name>
</gene>
<accession>A0AAE3H326</accession>
<feature type="domain" description="Non-reducing end beta-L-arabinofuranosidase-like GH127 catalytic" evidence="1">
    <location>
        <begin position="31"/>
        <end position="428"/>
    </location>
</feature>
<dbReference type="InterPro" id="IPR049174">
    <property type="entry name" value="Beta-AFase-like"/>
</dbReference>
<dbReference type="SUPFAM" id="SSF48208">
    <property type="entry name" value="Six-hairpin glycosidases"/>
    <property type="match status" value="1"/>
</dbReference>
<reference evidence="4 5" key="1">
    <citation type="submission" date="2018-11" db="EMBL/GenBank/DDBJ databases">
        <title>Novel bacteria species description.</title>
        <authorList>
            <person name="Han J.-H."/>
        </authorList>
    </citation>
    <scope>NUCLEOTIDE SEQUENCE [LARGE SCALE GENOMIC DNA]</scope>
    <source>
        <strain evidence="4 5">KCTC23259</strain>
    </source>
</reference>
<dbReference type="InterPro" id="IPR049046">
    <property type="entry name" value="Beta-AFase-like_GH127_middle"/>
</dbReference>
<evidence type="ECO:0000313" key="5">
    <source>
        <dbReference type="Proteomes" id="UP001204144"/>
    </source>
</evidence>
<dbReference type="RefSeq" id="WP_255035738.1">
    <property type="nucleotide sequence ID" value="NZ_RJUF01000004.1"/>
</dbReference>
<sequence length="670" mass="75692">MRKILTSILILFSGVLYAQSYYPYQGITFNKVHLNDNFWLPKIEINRTETISWSFHQSKITGRIKNFEQAAARSGKLCGVYVFDDSDVYKIIEGASYSLQIKYDKKLDDYVDSLIAVIGAAQEPDGYLFTTRTMGDTHEWIGSQRYEKEHELSHELYNMGHFYESATAHFLATGKRNMLDLAIKNANHLLTVFGPGKKSVAPGHQVIEIGLVKMYLATGDKRYLDLSQFFIECRGKRIYAKTAGDKEATVWETGEYWQDHKPAIEQTEAIGHAVRATYLYSGMADVAALTQNQAYLNAIIKIWENAAGKKTYITGGIGSSGGWEGFGPDYQLPNESAYCETCAGIGNVYWNHRMFMLTGESKYMDMVERTLYNGILGGIGLDGKTFYYANPMEYTTINGKLSGENKRSPWFKCSCCPSNICRFMPSIPGYIYAQKGAQVFVNLYIGSESSFSIDTKNSVSVKQTSNMPWEGNVKFEVGTNNKKGTTFSLNLRVPGWIDGRIFPTNLYEVREISEYGGIVKVNGIEVDVRRNNQGYFEINRLWKKGDIVELNLPMYTQKVYSNEKIETNKNLISIQRGPLMYCAEFADNDGKTSNIVFGTASNFTHNFEPNLLNGVITLSTTAKVFNFTEQEINTSTKTVKLIPYYARSNRGIGEMKLWFPTKITGVRIEN</sequence>
<keyword evidence="5" id="KW-1185">Reference proteome</keyword>
<organism evidence="4 5">
    <name type="scientific">Lacihabitans soyangensis</name>
    <dbReference type="NCBI Taxonomy" id="869394"/>
    <lineage>
        <taxon>Bacteria</taxon>
        <taxon>Pseudomonadati</taxon>
        <taxon>Bacteroidota</taxon>
        <taxon>Cytophagia</taxon>
        <taxon>Cytophagales</taxon>
        <taxon>Leadbetterellaceae</taxon>
        <taxon>Lacihabitans</taxon>
    </lineage>
</organism>
<dbReference type="EMBL" id="RJUF01000004">
    <property type="protein sequence ID" value="MCP9761985.1"/>
    <property type="molecule type" value="Genomic_DNA"/>
</dbReference>
<protein>
    <submittedName>
        <fullName evidence="4">Glycoside hydrolase family 127 protein</fullName>
    </submittedName>
</protein>
<dbReference type="PANTHER" id="PTHR43465">
    <property type="entry name" value="DUF1680 DOMAIN PROTEIN (AFU_ORTHOLOGUE AFUA_1G08910)"/>
    <property type="match status" value="1"/>
</dbReference>
<evidence type="ECO:0000259" key="1">
    <source>
        <dbReference type="Pfam" id="PF07944"/>
    </source>
</evidence>
<dbReference type="Pfam" id="PF07944">
    <property type="entry name" value="Beta-AFase-like_GH127_cat"/>
    <property type="match status" value="1"/>
</dbReference>
<dbReference type="Pfam" id="PF20737">
    <property type="entry name" value="Glyco_hydro127C"/>
    <property type="match status" value="1"/>
</dbReference>
<feature type="domain" description="Non-reducing end beta-L-arabinofuranosidase-like GH127 C-terminal" evidence="3">
    <location>
        <begin position="557"/>
        <end position="660"/>
    </location>
</feature>
<dbReference type="Pfam" id="PF20736">
    <property type="entry name" value="Glyco_hydro127M"/>
    <property type="match status" value="1"/>
</dbReference>
<comment type="caution">
    <text evidence="4">The sequence shown here is derived from an EMBL/GenBank/DDBJ whole genome shotgun (WGS) entry which is preliminary data.</text>
</comment>
<dbReference type="GO" id="GO:0016787">
    <property type="term" value="F:hydrolase activity"/>
    <property type="evidence" value="ECO:0007669"/>
    <property type="project" value="UniProtKB-KW"/>
</dbReference>
<dbReference type="GO" id="GO:0005975">
    <property type="term" value="P:carbohydrate metabolic process"/>
    <property type="evidence" value="ECO:0007669"/>
    <property type="project" value="InterPro"/>
</dbReference>
<dbReference type="InterPro" id="IPR012878">
    <property type="entry name" value="Beta-AFase-like_GH127_cat"/>
</dbReference>
<dbReference type="PANTHER" id="PTHR43465:SF2">
    <property type="entry name" value="DUF1680 DOMAIN PROTEIN (AFU_ORTHOLOGUE AFUA_1G08910)"/>
    <property type="match status" value="1"/>
</dbReference>
<dbReference type="InterPro" id="IPR049049">
    <property type="entry name" value="Beta-AFase-like_GH127_C"/>
</dbReference>
<evidence type="ECO:0000259" key="2">
    <source>
        <dbReference type="Pfam" id="PF20736"/>
    </source>
</evidence>
<dbReference type="InterPro" id="IPR008928">
    <property type="entry name" value="6-hairpin_glycosidase_sf"/>
</dbReference>
<name>A0AAE3H326_9BACT</name>
<evidence type="ECO:0000259" key="3">
    <source>
        <dbReference type="Pfam" id="PF20737"/>
    </source>
</evidence>
<feature type="domain" description="Non-reducing end beta-L-arabinofuranosidase-like GH127 middle" evidence="2">
    <location>
        <begin position="438"/>
        <end position="554"/>
    </location>
</feature>
<dbReference type="Proteomes" id="UP001204144">
    <property type="component" value="Unassembled WGS sequence"/>
</dbReference>
<keyword evidence="4" id="KW-0378">Hydrolase</keyword>
<evidence type="ECO:0000313" key="4">
    <source>
        <dbReference type="EMBL" id="MCP9761985.1"/>
    </source>
</evidence>
<dbReference type="AlphaFoldDB" id="A0AAE3H326"/>